<dbReference type="PANTHER" id="PTHR43477:SF1">
    <property type="entry name" value="DIHYDROANTICAPSIN 7-DEHYDROGENASE"/>
    <property type="match status" value="1"/>
</dbReference>
<organism evidence="3 4">
    <name type="scientific">Aestuariivirga litoralis</name>
    <dbReference type="NCBI Taxonomy" id="2650924"/>
    <lineage>
        <taxon>Bacteria</taxon>
        <taxon>Pseudomonadati</taxon>
        <taxon>Pseudomonadota</taxon>
        <taxon>Alphaproteobacteria</taxon>
        <taxon>Hyphomicrobiales</taxon>
        <taxon>Aestuariivirgaceae</taxon>
        <taxon>Aestuariivirga</taxon>
    </lineage>
</organism>
<comment type="similarity">
    <text evidence="1">Belongs to the short-chain dehydrogenases/reductases (SDR) family.</text>
</comment>
<evidence type="ECO:0000313" key="4">
    <source>
        <dbReference type="Proteomes" id="UP000248795"/>
    </source>
</evidence>
<dbReference type="InterPro" id="IPR002347">
    <property type="entry name" value="SDR_fam"/>
</dbReference>
<dbReference type="InterPro" id="IPR036291">
    <property type="entry name" value="NAD(P)-bd_dom_sf"/>
</dbReference>
<keyword evidence="4" id="KW-1185">Reference proteome</keyword>
<dbReference type="CDD" id="cd05233">
    <property type="entry name" value="SDR_c"/>
    <property type="match status" value="1"/>
</dbReference>
<gene>
    <name evidence="3" type="ORF">DK847_20245</name>
</gene>
<dbReference type="PRINTS" id="PR00081">
    <property type="entry name" value="GDHRDH"/>
</dbReference>
<dbReference type="Proteomes" id="UP000248795">
    <property type="component" value="Unassembled WGS sequence"/>
</dbReference>
<dbReference type="Gene3D" id="3.40.50.720">
    <property type="entry name" value="NAD(P)-binding Rossmann-like Domain"/>
    <property type="match status" value="1"/>
</dbReference>
<dbReference type="GO" id="GO:0016491">
    <property type="term" value="F:oxidoreductase activity"/>
    <property type="evidence" value="ECO:0007669"/>
    <property type="project" value="UniProtKB-KW"/>
</dbReference>
<dbReference type="EMBL" id="QKVK01000018">
    <property type="protein sequence ID" value="PZF75066.1"/>
    <property type="molecule type" value="Genomic_DNA"/>
</dbReference>
<protein>
    <submittedName>
        <fullName evidence="3">Short-chain dehydrogenase</fullName>
    </submittedName>
</protein>
<reference evidence="4" key="1">
    <citation type="submission" date="2018-06" db="EMBL/GenBank/DDBJ databases">
        <title>Aestuariibacter litoralis strain KCTC 52945T.</title>
        <authorList>
            <person name="Li X."/>
            <person name="Salam N."/>
            <person name="Li J.-L."/>
            <person name="Chen Y.-M."/>
            <person name="Yang Z.-W."/>
            <person name="Zhang L.-Y."/>
            <person name="Han M.-X."/>
            <person name="Xiao M."/>
            <person name="Li W.-J."/>
        </authorList>
    </citation>
    <scope>NUCLEOTIDE SEQUENCE [LARGE SCALE GENOMIC DNA]</scope>
    <source>
        <strain evidence="4">KCTC 52945</strain>
    </source>
</reference>
<name>A0A2W2BNT5_9HYPH</name>
<dbReference type="InterPro" id="IPR051122">
    <property type="entry name" value="SDR_DHRS6-like"/>
</dbReference>
<evidence type="ECO:0000256" key="2">
    <source>
        <dbReference type="ARBA" id="ARBA00023002"/>
    </source>
</evidence>
<proteinExistence type="inferred from homology"/>
<dbReference type="SUPFAM" id="SSF51735">
    <property type="entry name" value="NAD(P)-binding Rossmann-fold domains"/>
    <property type="match status" value="1"/>
</dbReference>
<sequence>MTTIIIGAAGGIGAALSRRLASAGHTIHAIGRDAAKLEGLTAEIGGTNAVADVTDRAALEAAITAAGPSVSGLAYCVGSINLKPVSRITDEDVERDFRLNALGAFHAVQFALPALKASRNASVVLFSTIAVAQGFASHASIGMAKGAVEGLMLSLAAELAPKIRVNCVAPSLTKTPLAAALTSSEQMATAIAALHPLQRLGEADDAAAAAAFLLSPDASWITGQVINVDGGRSTLRTKG</sequence>
<keyword evidence="2" id="KW-0560">Oxidoreductase</keyword>
<dbReference type="RefSeq" id="WP_111200363.1">
    <property type="nucleotide sequence ID" value="NZ_QKVK01000018.1"/>
</dbReference>
<comment type="caution">
    <text evidence="3">The sequence shown here is derived from an EMBL/GenBank/DDBJ whole genome shotgun (WGS) entry which is preliminary data.</text>
</comment>
<evidence type="ECO:0000313" key="3">
    <source>
        <dbReference type="EMBL" id="PZF75066.1"/>
    </source>
</evidence>
<dbReference type="PANTHER" id="PTHR43477">
    <property type="entry name" value="DIHYDROANTICAPSIN 7-DEHYDROGENASE"/>
    <property type="match status" value="1"/>
</dbReference>
<evidence type="ECO:0000256" key="1">
    <source>
        <dbReference type="ARBA" id="ARBA00006484"/>
    </source>
</evidence>
<dbReference type="Pfam" id="PF13561">
    <property type="entry name" value="adh_short_C2"/>
    <property type="match status" value="1"/>
</dbReference>
<accession>A0A2W2BNT5</accession>
<dbReference type="AlphaFoldDB" id="A0A2W2BNT5"/>